<sequence>MRNCKGLFLSETMIGLFILSIAMFTAFPVLYHVNVEKQNLHLENLARQILQNQMTRWSINPIIQDQQISKNNVVFSIEAKNRTSFHTLCVSWKNKRSQLKQVCGDVSP</sequence>
<keyword evidence="1" id="KW-1133">Transmembrane helix</keyword>
<evidence type="ECO:0000313" key="2">
    <source>
        <dbReference type="EMBL" id="MFD2618311.1"/>
    </source>
</evidence>
<accession>A0ABW5PTQ7</accession>
<keyword evidence="3" id="KW-1185">Reference proteome</keyword>
<organism evidence="2 3">
    <name type="scientific">Terrilactibacillus laevilacticus</name>
    <dbReference type="NCBI Taxonomy" id="1380157"/>
    <lineage>
        <taxon>Bacteria</taxon>
        <taxon>Bacillati</taxon>
        <taxon>Bacillota</taxon>
        <taxon>Bacilli</taxon>
        <taxon>Bacillales</taxon>
        <taxon>Bacillaceae</taxon>
        <taxon>Terrilactibacillus</taxon>
    </lineage>
</organism>
<reference evidence="3" key="1">
    <citation type="journal article" date="2019" name="Int. J. Syst. Evol. Microbiol.">
        <title>The Global Catalogue of Microorganisms (GCM) 10K type strain sequencing project: providing services to taxonomists for standard genome sequencing and annotation.</title>
        <authorList>
            <consortium name="The Broad Institute Genomics Platform"/>
            <consortium name="The Broad Institute Genome Sequencing Center for Infectious Disease"/>
            <person name="Wu L."/>
            <person name="Ma J."/>
        </authorList>
    </citation>
    <scope>NUCLEOTIDE SEQUENCE [LARGE SCALE GENOMIC DNA]</scope>
    <source>
        <strain evidence="3">TISTR 2241</strain>
    </source>
</reference>
<name>A0ABW5PTQ7_9BACI</name>
<feature type="transmembrane region" description="Helical" evidence="1">
    <location>
        <begin position="12"/>
        <end position="31"/>
    </location>
</feature>
<evidence type="ECO:0000256" key="1">
    <source>
        <dbReference type="SAM" id="Phobius"/>
    </source>
</evidence>
<evidence type="ECO:0008006" key="4">
    <source>
        <dbReference type="Google" id="ProtNLM"/>
    </source>
</evidence>
<keyword evidence="1" id="KW-0812">Transmembrane</keyword>
<dbReference type="Proteomes" id="UP001597458">
    <property type="component" value="Unassembled WGS sequence"/>
</dbReference>
<gene>
    <name evidence="2" type="ORF">ACFSTF_13455</name>
</gene>
<dbReference type="EMBL" id="JBHUMR010000014">
    <property type="protein sequence ID" value="MFD2618311.1"/>
    <property type="molecule type" value="Genomic_DNA"/>
</dbReference>
<dbReference type="RefSeq" id="WP_141191380.1">
    <property type="nucleotide sequence ID" value="NZ_JBHUMR010000014.1"/>
</dbReference>
<protein>
    <recommendedName>
        <fullName evidence="4">Competence protein ComGE</fullName>
    </recommendedName>
</protein>
<comment type="caution">
    <text evidence="2">The sequence shown here is derived from an EMBL/GenBank/DDBJ whole genome shotgun (WGS) entry which is preliminary data.</text>
</comment>
<evidence type="ECO:0000313" key="3">
    <source>
        <dbReference type="Proteomes" id="UP001597458"/>
    </source>
</evidence>
<keyword evidence="1" id="KW-0472">Membrane</keyword>
<proteinExistence type="predicted"/>